<evidence type="ECO:0000313" key="2">
    <source>
        <dbReference type="EMBL" id="WOX55065.1"/>
    </source>
</evidence>
<keyword evidence="3" id="KW-1185">Reference proteome</keyword>
<evidence type="ECO:0000313" key="3">
    <source>
        <dbReference type="Proteomes" id="UP001626603"/>
    </source>
</evidence>
<proteinExistence type="predicted"/>
<gene>
    <name evidence="2" type="ORF">R6Y95_06205</name>
</gene>
<keyword evidence="1" id="KW-1133">Transmembrane helix</keyword>
<keyword evidence="1" id="KW-0812">Transmembrane</keyword>
<protein>
    <submittedName>
        <fullName evidence="2">Uncharacterized protein</fullName>
    </submittedName>
</protein>
<dbReference type="EMBL" id="CP137641">
    <property type="protein sequence ID" value="WOX55065.1"/>
    <property type="molecule type" value="Genomic_DNA"/>
</dbReference>
<dbReference type="AlphaFoldDB" id="A0ABD8A7I0"/>
<sequence length="134" mass="12969">MAIYNALFEAASKLKKGAGAAAGVAEGAAKSTRDAARATAVAAKQSETVKAAGPALGKIAKFAAYPAGLGGGIGLGTWAAGAGAASAIDATGTAVKKSWAPATVADAGKMLAGVVLLLVFLGALVYMYRKTKGA</sequence>
<feature type="transmembrane region" description="Helical" evidence="1">
    <location>
        <begin position="110"/>
        <end position="128"/>
    </location>
</feature>
<name>A0ABD8A7I0_9EURY</name>
<dbReference type="Proteomes" id="UP001626603">
    <property type="component" value="Chromosome"/>
</dbReference>
<evidence type="ECO:0000256" key="1">
    <source>
        <dbReference type="SAM" id="Phobius"/>
    </source>
</evidence>
<accession>A0ABD8A7I0</accession>
<reference evidence="2 3" key="1">
    <citation type="submission" date="2023-10" db="EMBL/GenBank/DDBJ databases">
        <title>The complete genome sequence of Methanoculleus palmolei DSM 4273.</title>
        <authorList>
            <person name="Lai S.-J."/>
            <person name="You Y.-T."/>
            <person name="Chen S.-C."/>
        </authorList>
    </citation>
    <scope>NUCLEOTIDE SEQUENCE [LARGE SCALE GENOMIC DNA]</scope>
    <source>
        <strain evidence="2 3">DSM 4273</strain>
    </source>
</reference>
<organism evidence="2 3">
    <name type="scientific">Methanoculleus palmolei</name>
    <dbReference type="NCBI Taxonomy" id="72612"/>
    <lineage>
        <taxon>Archaea</taxon>
        <taxon>Methanobacteriati</taxon>
        <taxon>Methanobacteriota</taxon>
        <taxon>Stenosarchaea group</taxon>
        <taxon>Methanomicrobia</taxon>
        <taxon>Methanomicrobiales</taxon>
        <taxon>Methanomicrobiaceae</taxon>
        <taxon>Methanoculleus</taxon>
    </lineage>
</organism>
<keyword evidence="1" id="KW-0472">Membrane</keyword>